<evidence type="ECO:0000313" key="5">
    <source>
        <dbReference type="EMBL" id="KAJ8922612.1"/>
    </source>
</evidence>
<dbReference type="Gene3D" id="2.60.40.10">
    <property type="entry name" value="Immunoglobulins"/>
    <property type="match status" value="3"/>
</dbReference>
<reference evidence="5 6" key="1">
    <citation type="journal article" date="2023" name="Insect Mol. Biol.">
        <title>Genome sequencing provides insights into the evolution of gene families encoding plant cell wall-degrading enzymes in longhorned beetles.</title>
        <authorList>
            <person name="Shin N.R."/>
            <person name="Okamura Y."/>
            <person name="Kirsch R."/>
            <person name="Pauchet Y."/>
        </authorList>
    </citation>
    <scope>NUCLEOTIDE SEQUENCE [LARGE SCALE GENOMIC DNA]</scope>
    <source>
        <strain evidence="5">EAD_L_NR</strain>
    </source>
</reference>
<dbReference type="PROSITE" id="PS50835">
    <property type="entry name" value="IG_LIKE"/>
    <property type="match status" value="1"/>
</dbReference>
<dbReference type="GO" id="GO:0016020">
    <property type="term" value="C:membrane"/>
    <property type="evidence" value="ECO:0007669"/>
    <property type="project" value="UniProtKB-SubCell"/>
</dbReference>
<sequence>KLEAVNTPLVQVATEGQSFLLKCKPNLKKARVSITLENGESLGRRFVKRPDGLYIANVSREDGRLYRCEIENPDSGFFILKNLTLIVKHKPVLPYSVFAEEEEVFAFEGESVNLTCEVEANPAPRFLWHHRKTGQVIPVSTHKSVLQLNVTERTPGTYQCTAYNELGRLEKFFDVQLGEHPDRPTNITLEEATEDSLDLKITLPDIPGDVSDPLMDPQWVVVQYKPVSEDEWVSTEFNITSESFTLTDLQKDTEYEIRAATRNIAGLSEYSDAVFKTSPATRVHTELPVTFIAVVTILIAVFLTA</sequence>
<dbReference type="PANTHER" id="PTHR44170:SF6">
    <property type="entry name" value="CONTACTIN"/>
    <property type="match status" value="1"/>
</dbReference>
<dbReference type="AlphaFoldDB" id="A0AAV8W8Z3"/>
<feature type="non-terminal residue" evidence="5">
    <location>
        <position position="1"/>
    </location>
</feature>
<evidence type="ECO:0000313" key="6">
    <source>
        <dbReference type="Proteomes" id="UP001159042"/>
    </source>
</evidence>
<dbReference type="InterPro" id="IPR003961">
    <property type="entry name" value="FN3_dom"/>
</dbReference>
<gene>
    <name evidence="5" type="ORF">NQ315_007644</name>
</gene>
<dbReference type="PANTHER" id="PTHR44170">
    <property type="entry name" value="PROTEIN SIDEKICK"/>
    <property type="match status" value="1"/>
</dbReference>
<keyword evidence="2" id="KW-1015">Disulfide bond</keyword>
<keyword evidence="1" id="KW-0677">Repeat</keyword>
<proteinExistence type="predicted"/>
<dbReference type="Pfam" id="PF13895">
    <property type="entry name" value="Ig_2"/>
    <property type="match status" value="1"/>
</dbReference>
<dbReference type="InterPro" id="IPR036116">
    <property type="entry name" value="FN3_sf"/>
</dbReference>
<dbReference type="SUPFAM" id="SSF48726">
    <property type="entry name" value="Immunoglobulin"/>
    <property type="match status" value="2"/>
</dbReference>
<dbReference type="SMART" id="SM00408">
    <property type="entry name" value="IGc2"/>
    <property type="match status" value="2"/>
</dbReference>
<dbReference type="Proteomes" id="UP001159042">
    <property type="component" value="Unassembled WGS sequence"/>
</dbReference>
<dbReference type="SMART" id="SM00409">
    <property type="entry name" value="IG"/>
    <property type="match status" value="2"/>
</dbReference>
<dbReference type="SUPFAM" id="SSF49265">
    <property type="entry name" value="Fibronectin type III"/>
    <property type="match status" value="1"/>
</dbReference>
<dbReference type="EMBL" id="JANEYG010000006">
    <property type="protein sequence ID" value="KAJ8922612.1"/>
    <property type="molecule type" value="Genomic_DNA"/>
</dbReference>
<protein>
    <submittedName>
        <fullName evidence="5">Uncharacterized protein</fullName>
    </submittedName>
</protein>
<evidence type="ECO:0000256" key="1">
    <source>
        <dbReference type="ARBA" id="ARBA00022737"/>
    </source>
</evidence>
<dbReference type="InterPro" id="IPR003599">
    <property type="entry name" value="Ig_sub"/>
</dbReference>
<dbReference type="InterPro" id="IPR007110">
    <property type="entry name" value="Ig-like_dom"/>
</dbReference>
<comment type="caution">
    <text evidence="5">The sequence shown here is derived from an EMBL/GenBank/DDBJ whole genome shotgun (WGS) entry which is preliminary data.</text>
</comment>
<evidence type="ECO:0000259" key="4">
    <source>
        <dbReference type="PROSITE" id="PS50853"/>
    </source>
</evidence>
<organism evidence="5 6">
    <name type="scientific">Exocentrus adspersus</name>
    <dbReference type="NCBI Taxonomy" id="1586481"/>
    <lineage>
        <taxon>Eukaryota</taxon>
        <taxon>Metazoa</taxon>
        <taxon>Ecdysozoa</taxon>
        <taxon>Arthropoda</taxon>
        <taxon>Hexapoda</taxon>
        <taxon>Insecta</taxon>
        <taxon>Pterygota</taxon>
        <taxon>Neoptera</taxon>
        <taxon>Endopterygota</taxon>
        <taxon>Coleoptera</taxon>
        <taxon>Polyphaga</taxon>
        <taxon>Cucujiformia</taxon>
        <taxon>Chrysomeloidea</taxon>
        <taxon>Cerambycidae</taxon>
        <taxon>Lamiinae</taxon>
        <taxon>Acanthocinini</taxon>
        <taxon>Exocentrus</taxon>
    </lineage>
</organism>
<evidence type="ECO:0000259" key="3">
    <source>
        <dbReference type="PROSITE" id="PS50835"/>
    </source>
</evidence>
<dbReference type="GO" id="GO:0098609">
    <property type="term" value="P:cell-cell adhesion"/>
    <property type="evidence" value="ECO:0007669"/>
    <property type="project" value="TreeGrafter"/>
</dbReference>
<feature type="domain" description="Ig-like" evidence="3">
    <location>
        <begin position="94"/>
        <end position="176"/>
    </location>
</feature>
<dbReference type="CDD" id="cd00063">
    <property type="entry name" value="FN3"/>
    <property type="match status" value="1"/>
</dbReference>
<keyword evidence="6" id="KW-1185">Reference proteome</keyword>
<feature type="domain" description="Fibronectin type-III" evidence="4">
    <location>
        <begin position="183"/>
        <end position="281"/>
    </location>
</feature>
<accession>A0AAV8W8Z3</accession>
<evidence type="ECO:0000256" key="2">
    <source>
        <dbReference type="ARBA" id="ARBA00023157"/>
    </source>
</evidence>
<dbReference type="SMART" id="SM00060">
    <property type="entry name" value="FN3"/>
    <property type="match status" value="1"/>
</dbReference>
<dbReference type="Pfam" id="PF00041">
    <property type="entry name" value="fn3"/>
    <property type="match status" value="1"/>
</dbReference>
<dbReference type="InterPro" id="IPR003598">
    <property type="entry name" value="Ig_sub2"/>
</dbReference>
<dbReference type="InterPro" id="IPR036179">
    <property type="entry name" value="Ig-like_dom_sf"/>
</dbReference>
<dbReference type="PROSITE" id="PS50853">
    <property type="entry name" value="FN3"/>
    <property type="match status" value="1"/>
</dbReference>
<name>A0AAV8W8Z3_9CUCU</name>
<dbReference type="InterPro" id="IPR013783">
    <property type="entry name" value="Ig-like_fold"/>
</dbReference>